<dbReference type="EMBL" id="JABAYA010000130">
    <property type="protein sequence ID" value="KAF7724072.1"/>
    <property type="molecule type" value="Genomic_DNA"/>
</dbReference>
<dbReference type="Proteomes" id="UP000605846">
    <property type="component" value="Unassembled WGS sequence"/>
</dbReference>
<comment type="caution">
    <text evidence="3">The sequence shown here is derived from an EMBL/GenBank/DDBJ whole genome shotgun (WGS) entry which is preliminary data.</text>
</comment>
<feature type="region of interest" description="Disordered" evidence="1">
    <location>
        <begin position="117"/>
        <end position="137"/>
    </location>
</feature>
<keyword evidence="4" id="KW-1185">Reference proteome</keyword>
<protein>
    <submittedName>
        <fullName evidence="3">Uncharacterized protein</fullName>
    </submittedName>
</protein>
<evidence type="ECO:0000313" key="3">
    <source>
        <dbReference type="EMBL" id="KAF7724072.1"/>
    </source>
</evidence>
<evidence type="ECO:0000256" key="2">
    <source>
        <dbReference type="SAM" id="SignalP"/>
    </source>
</evidence>
<dbReference type="AlphaFoldDB" id="A0A8H7BQB3"/>
<gene>
    <name evidence="3" type="ORF">EC973_001405</name>
</gene>
<evidence type="ECO:0000256" key="1">
    <source>
        <dbReference type="SAM" id="MobiDB-lite"/>
    </source>
</evidence>
<name>A0A8H7BQB3_9FUNG</name>
<feature type="signal peptide" evidence="2">
    <location>
        <begin position="1"/>
        <end position="26"/>
    </location>
</feature>
<proteinExistence type="predicted"/>
<organism evidence="3 4">
    <name type="scientific">Apophysomyces ossiformis</name>
    <dbReference type="NCBI Taxonomy" id="679940"/>
    <lineage>
        <taxon>Eukaryota</taxon>
        <taxon>Fungi</taxon>
        <taxon>Fungi incertae sedis</taxon>
        <taxon>Mucoromycota</taxon>
        <taxon>Mucoromycotina</taxon>
        <taxon>Mucoromycetes</taxon>
        <taxon>Mucorales</taxon>
        <taxon>Mucorineae</taxon>
        <taxon>Mucoraceae</taxon>
        <taxon>Apophysomyces</taxon>
    </lineage>
</organism>
<accession>A0A8H7BQB3</accession>
<keyword evidence="2" id="KW-0732">Signal</keyword>
<dbReference type="OrthoDB" id="2507140at2759"/>
<evidence type="ECO:0000313" key="4">
    <source>
        <dbReference type="Proteomes" id="UP000605846"/>
    </source>
</evidence>
<sequence>MTQGYRITIAAVFTILAAFSVYNVHAADCAAEANFQGCKTMEQNRLKDCGLTDYACQCAAQKLIQECFNLCPVYANDAAIQAGTVEAICAAVPVTTSASVTPLTTSAAAVQSTTQSSSSSTAAKPSATQTTSSASSYSPLQPTYLLFFTLAALLFNIMECQ</sequence>
<feature type="chain" id="PRO_5034789483" evidence="2">
    <location>
        <begin position="27"/>
        <end position="161"/>
    </location>
</feature>
<reference evidence="3" key="1">
    <citation type="submission" date="2020-01" db="EMBL/GenBank/DDBJ databases">
        <title>Genome Sequencing of Three Apophysomyces-Like Fungal Strains Confirms a Novel Fungal Genus in the Mucoromycota with divergent Burkholderia-like Endosymbiotic Bacteria.</title>
        <authorList>
            <person name="Stajich J.E."/>
            <person name="Macias A.M."/>
            <person name="Carter-House D."/>
            <person name="Lovett B."/>
            <person name="Kasson L.R."/>
            <person name="Berry K."/>
            <person name="Grigoriev I."/>
            <person name="Chang Y."/>
            <person name="Spatafora J."/>
            <person name="Kasson M.T."/>
        </authorList>
    </citation>
    <scope>NUCLEOTIDE SEQUENCE</scope>
    <source>
        <strain evidence="3">NRRL A-21654</strain>
    </source>
</reference>